<organism evidence="2 3">
    <name type="scientific">Actinomadura nitritigenes</name>
    <dbReference type="NCBI Taxonomy" id="134602"/>
    <lineage>
        <taxon>Bacteria</taxon>
        <taxon>Bacillati</taxon>
        <taxon>Actinomycetota</taxon>
        <taxon>Actinomycetes</taxon>
        <taxon>Streptosporangiales</taxon>
        <taxon>Thermomonosporaceae</taxon>
        <taxon>Actinomadura</taxon>
    </lineage>
</organism>
<feature type="compositionally biased region" description="Pro residues" evidence="1">
    <location>
        <begin position="290"/>
        <end position="300"/>
    </location>
</feature>
<proteinExistence type="predicted"/>
<sequence>MGGRFVLEVPASVTTRFLVATQARTLPGPGRLPDAIGDGALAREAAAMLASAGLVVEPVTRPSADLKARFHRLAAPHGRLGTVVGARRHIAVTAEGPPAGQPRSAQAARLAARALAAAVGGTVADLDSRQILPGAPPDAEPERCVLGRAWVSVFVTLDPGDGARARVDTAGLHRFGLPEVAVRHVPYASVLAAANLVRGLTWQLVAEQTAWLGRGHRDRTRATRRDRAVSAADVLRFWGTGPQGPAPGDAESVTVRLGWTGTDCPDCAAAIEAVPPVRVPAAPRASDSPGPVPCASPPHAGPAEDTWWRAAAEAMPKIARAAPDPPGRSPPPPGPVKPREGAGPVT</sequence>
<dbReference type="EMBL" id="JAGEOK010000015">
    <property type="protein sequence ID" value="MBO2440618.1"/>
    <property type="molecule type" value="Genomic_DNA"/>
</dbReference>
<accession>A0ABS3R4L8</accession>
<gene>
    <name evidence="2" type="ORF">J4557_24110</name>
</gene>
<reference evidence="2 3" key="1">
    <citation type="submission" date="2021-03" db="EMBL/GenBank/DDBJ databases">
        <authorList>
            <person name="Kanchanasin P."/>
            <person name="Saeng-In P."/>
            <person name="Phongsopitanun W."/>
            <person name="Yuki M."/>
            <person name="Kudo T."/>
            <person name="Ohkuma M."/>
            <person name="Tanasupawat S."/>
        </authorList>
    </citation>
    <scope>NUCLEOTIDE SEQUENCE [LARGE SCALE GENOMIC DNA]</scope>
    <source>
        <strain evidence="2 3">L46</strain>
    </source>
</reference>
<keyword evidence="3" id="KW-1185">Reference proteome</keyword>
<dbReference type="Proteomes" id="UP000666915">
    <property type="component" value="Unassembled WGS sequence"/>
</dbReference>
<protein>
    <recommendedName>
        <fullName evidence="4">YcaO domain-containing protein</fullName>
    </recommendedName>
</protein>
<feature type="compositionally biased region" description="Pro residues" evidence="1">
    <location>
        <begin position="323"/>
        <end position="336"/>
    </location>
</feature>
<dbReference type="RefSeq" id="WP_208269004.1">
    <property type="nucleotide sequence ID" value="NZ_BAAAGM010000024.1"/>
</dbReference>
<evidence type="ECO:0000256" key="1">
    <source>
        <dbReference type="SAM" id="MobiDB-lite"/>
    </source>
</evidence>
<evidence type="ECO:0000313" key="3">
    <source>
        <dbReference type="Proteomes" id="UP000666915"/>
    </source>
</evidence>
<comment type="caution">
    <text evidence="2">The sequence shown here is derived from an EMBL/GenBank/DDBJ whole genome shotgun (WGS) entry which is preliminary data.</text>
</comment>
<name>A0ABS3R4L8_9ACTN</name>
<feature type="region of interest" description="Disordered" evidence="1">
    <location>
        <begin position="280"/>
        <end position="346"/>
    </location>
</feature>
<evidence type="ECO:0008006" key="4">
    <source>
        <dbReference type="Google" id="ProtNLM"/>
    </source>
</evidence>
<evidence type="ECO:0000313" key="2">
    <source>
        <dbReference type="EMBL" id="MBO2440618.1"/>
    </source>
</evidence>